<dbReference type="InterPro" id="IPR041698">
    <property type="entry name" value="Methyltransf_25"/>
</dbReference>
<proteinExistence type="predicted"/>
<gene>
    <name evidence="2" type="ORF">PQ456_01950</name>
</gene>
<dbReference type="RefSeq" id="WP_273614612.1">
    <property type="nucleotide sequence ID" value="NZ_CP117416.1"/>
</dbReference>
<dbReference type="GO" id="GO:0008168">
    <property type="term" value="F:methyltransferase activity"/>
    <property type="evidence" value="ECO:0007669"/>
    <property type="project" value="UniProtKB-KW"/>
</dbReference>
<dbReference type="Gene3D" id="3.40.50.150">
    <property type="entry name" value="Vaccinia Virus protein VP39"/>
    <property type="match status" value="1"/>
</dbReference>
<evidence type="ECO:0000259" key="1">
    <source>
        <dbReference type="Pfam" id="PF13649"/>
    </source>
</evidence>
<keyword evidence="3" id="KW-1185">Reference proteome</keyword>
<keyword evidence="2" id="KW-0808">Transferase</keyword>
<feature type="domain" description="Methyltransferase" evidence="1">
    <location>
        <begin position="53"/>
        <end position="145"/>
    </location>
</feature>
<dbReference type="Gene3D" id="2.20.25.110">
    <property type="entry name" value="S-adenosyl-L-methionine-dependent methyltransferases"/>
    <property type="match status" value="1"/>
</dbReference>
<protein>
    <submittedName>
        <fullName evidence="2">Class I SAM-dependent methyltransferase</fullName>
    </submittedName>
</protein>
<reference evidence="2 3" key="1">
    <citation type="submission" date="2023-02" db="EMBL/GenBank/DDBJ databases">
        <title>Genome sequence of Paenibacillus kyungheensis KACC 18744.</title>
        <authorList>
            <person name="Kim S."/>
            <person name="Heo J."/>
            <person name="Kwon S.-W."/>
        </authorList>
    </citation>
    <scope>NUCLEOTIDE SEQUENCE [LARGE SCALE GENOMIC DNA]</scope>
    <source>
        <strain evidence="2 3">KACC 18744</strain>
    </source>
</reference>
<dbReference type="InterPro" id="IPR029063">
    <property type="entry name" value="SAM-dependent_MTases_sf"/>
</dbReference>
<sequence>MNNIDIKKPIEDYDTNYFDQSYLDVYKKILVDGLQEQIDFLTSIIDPDTESNILDFFCCNGRHILQLSDMGFHTTGLDINKQYLELIQQRSQGKVQTILADGREYVGQENYDVVLNLENSIGYIEDYEDNLKIIQSIHSCLRSGGKFILTLINRDYLVRNFHSLAWFGNGEGKYMLEKRRFDPTTSVLHIEEKRLTVDGPEKNYRLNMRLFSATEINLMLSSSGFKVLDIFGDFDRSPYRMNSPQMLYICEKI</sequence>
<name>A0AAX3M486_9BACL</name>
<evidence type="ECO:0000313" key="3">
    <source>
        <dbReference type="Proteomes" id="UP001220509"/>
    </source>
</evidence>
<dbReference type="GO" id="GO:0032259">
    <property type="term" value="P:methylation"/>
    <property type="evidence" value="ECO:0007669"/>
    <property type="project" value="UniProtKB-KW"/>
</dbReference>
<dbReference type="EMBL" id="CP117416">
    <property type="protein sequence ID" value="WCT56316.1"/>
    <property type="molecule type" value="Genomic_DNA"/>
</dbReference>
<dbReference type="Pfam" id="PF13649">
    <property type="entry name" value="Methyltransf_25"/>
    <property type="match status" value="1"/>
</dbReference>
<accession>A0AAX3M486</accession>
<dbReference type="Proteomes" id="UP001220509">
    <property type="component" value="Chromosome"/>
</dbReference>
<dbReference type="SUPFAM" id="SSF53335">
    <property type="entry name" value="S-adenosyl-L-methionine-dependent methyltransferases"/>
    <property type="match status" value="1"/>
</dbReference>
<organism evidence="2 3">
    <name type="scientific">Paenibacillus kyungheensis</name>
    <dbReference type="NCBI Taxonomy" id="1452732"/>
    <lineage>
        <taxon>Bacteria</taxon>
        <taxon>Bacillati</taxon>
        <taxon>Bacillota</taxon>
        <taxon>Bacilli</taxon>
        <taxon>Bacillales</taxon>
        <taxon>Paenibacillaceae</taxon>
        <taxon>Paenibacillus</taxon>
    </lineage>
</organism>
<keyword evidence="2" id="KW-0489">Methyltransferase</keyword>
<dbReference type="AlphaFoldDB" id="A0AAX3M486"/>
<evidence type="ECO:0000313" key="2">
    <source>
        <dbReference type="EMBL" id="WCT56316.1"/>
    </source>
</evidence>
<dbReference type="KEGG" id="pka:PQ456_01950"/>